<accession>A0ACC2PZ98</accession>
<organism evidence="1 2">
    <name type="scientific">Eretmocerus hayati</name>
    <dbReference type="NCBI Taxonomy" id="131215"/>
    <lineage>
        <taxon>Eukaryota</taxon>
        <taxon>Metazoa</taxon>
        <taxon>Ecdysozoa</taxon>
        <taxon>Arthropoda</taxon>
        <taxon>Hexapoda</taxon>
        <taxon>Insecta</taxon>
        <taxon>Pterygota</taxon>
        <taxon>Neoptera</taxon>
        <taxon>Endopterygota</taxon>
        <taxon>Hymenoptera</taxon>
        <taxon>Apocrita</taxon>
        <taxon>Proctotrupomorpha</taxon>
        <taxon>Chalcidoidea</taxon>
        <taxon>Aphelinidae</taxon>
        <taxon>Aphelininae</taxon>
        <taxon>Eretmocerus</taxon>
    </lineage>
</organism>
<name>A0ACC2PZ98_9HYME</name>
<dbReference type="Proteomes" id="UP001239111">
    <property type="component" value="Chromosome 1"/>
</dbReference>
<gene>
    <name evidence="1" type="ORF">QAD02_024253</name>
</gene>
<dbReference type="EMBL" id="CM056741">
    <property type="protein sequence ID" value="KAJ8688458.1"/>
    <property type="molecule type" value="Genomic_DNA"/>
</dbReference>
<protein>
    <submittedName>
        <fullName evidence="1">Uncharacterized protein</fullName>
    </submittedName>
</protein>
<evidence type="ECO:0000313" key="1">
    <source>
        <dbReference type="EMBL" id="KAJ8688458.1"/>
    </source>
</evidence>
<reference evidence="1" key="1">
    <citation type="submission" date="2023-04" db="EMBL/GenBank/DDBJ databases">
        <title>A chromosome-level genome assembly of the parasitoid wasp Eretmocerus hayati.</title>
        <authorList>
            <person name="Zhong Y."/>
            <person name="Liu S."/>
            <person name="Liu Y."/>
        </authorList>
    </citation>
    <scope>NUCLEOTIDE SEQUENCE</scope>
    <source>
        <strain evidence="1">ZJU_SS_LIU_2023</strain>
    </source>
</reference>
<sequence length="607" mass="63267">MEGKFRPSFLLAVLYICASIHGITSHFISRKEEHWSKTSNSHPNCQHENQGFPTNSVNQNYVFETGVPDSQPGHLHPHIFGSQISDSHDLGANANEESRTFGLNFLNHFSHKPPTSNPSITGQGIASWGGLTLGGSSSGQNTGHSGQQSGFQQTQSSSNGLGATSNLHVPYPEFSTLFKPSPIYESFGSSGSSQWSHGSLSHGQNGFVGSGFGDLGLGNYGQFSNNGHGAQSVGHGGVQGSTASHQGSIHTQSSSFLPGSNLHESPNLLPIPGNPGPIHSGQTSAGSGTHTQSVVQIGHGITQNGHGIPNHPIPNVPSPSGPFPGDNLVPAPPTHHFVTQHIESSVSQGTGGNGIGNQGSGLIPGVGPHGTFVSTVSETSEFSASNSSSSSSSSSSSFSTSNTISSSSSSSTGGINNAGINTGNFGHGSVQNGAGLQQSIVGNHVTTGSQQLVPDVTYGPIDTETGHFQTGHHQNTGSIHGGTGTSGLHSTVQVTNTGHGLTQNTFNQQHNSESSHSQGAHQIHQETHFTGYPELEKPDIPFVTGFFKCHGATQICVTQDVCLHGFTTVAAGFLIKEEHQHCNKAHNHVCCSVKYQQETQHHETVVH</sequence>
<comment type="caution">
    <text evidence="1">The sequence shown here is derived from an EMBL/GenBank/DDBJ whole genome shotgun (WGS) entry which is preliminary data.</text>
</comment>
<proteinExistence type="predicted"/>
<keyword evidence="2" id="KW-1185">Reference proteome</keyword>
<evidence type="ECO:0000313" key="2">
    <source>
        <dbReference type="Proteomes" id="UP001239111"/>
    </source>
</evidence>
<feature type="non-terminal residue" evidence="1">
    <location>
        <position position="607"/>
    </location>
</feature>